<name>A0ACC0IHK2_9ERIC</name>
<protein>
    <submittedName>
        <fullName evidence="1">TMV resistance protein N</fullName>
    </submittedName>
</protein>
<organism evidence="1 2">
    <name type="scientific">Camellia lanceoleosa</name>
    <dbReference type="NCBI Taxonomy" id="1840588"/>
    <lineage>
        <taxon>Eukaryota</taxon>
        <taxon>Viridiplantae</taxon>
        <taxon>Streptophyta</taxon>
        <taxon>Embryophyta</taxon>
        <taxon>Tracheophyta</taxon>
        <taxon>Spermatophyta</taxon>
        <taxon>Magnoliopsida</taxon>
        <taxon>eudicotyledons</taxon>
        <taxon>Gunneridae</taxon>
        <taxon>Pentapetalae</taxon>
        <taxon>asterids</taxon>
        <taxon>Ericales</taxon>
        <taxon>Theaceae</taxon>
        <taxon>Camellia</taxon>
    </lineage>
</organism>
<accession>A0ACC0IHK2</accession>
<dbReference type="EMBL" id="CM045763">
    <property type="protein sequence ID" value="KAI8023286.1"/>
    <property type="molecule type" value="Genomic_DNA"/>
</dbReference>
<evidence type="ECO:0000313" key="1">
    <source>
        <dbReference type="EMBL" id="KAI8023286.1"/>
    </source>
</evidence>
<comment type="caution">
    <text evidence="1">The sequence shown here is derived from an EMBL/GenBank/DDBJ whole genome shotgun (WGS) entry which is preliminary data.</text>
</comment>
<keyword evidence="2" id="KW-1185">Reference proteome</keyword>
<dbReference type="Proteomes" id="UP001060215">
    <property type="component" value="Chromosome 6"/>
</dbReference>
<sequence length="1045" mass="119485">MAFLLFFIFHLNLIIRLESKFIQKIVKVVGDKLSRTTLGIAPHLIGIYSRAKNIGLWLQDESSDVGIVAICGMGGIGKTTIAKVLYNSNFTRFEGSSFLANVREILKQQDGLLRLQRQLLSDMLKGRKEKLYSVDEGVVKIKNALCCKKVLVVLDDVDTVDQLDAILGMRNWLSQGSKIIITTRRVQLLKAHEVCWVHKVENLDNDESLELFSWHAFGKNCPIDGFIEDSRRVVHYCGGLPLAIKILGSSLSGKSLNIWKSQLEKLKAFPDYEILGKLKISYDSLQDDHDKNLFLHVACFFVGMDKDWVVTILDGCDFYTMVGIQNLIDRCLLTIDECKKLVMHQLVQEMGREIVRQESPKEPGERSRLWNHKDSLNVLRENTGTRKIEGLTLDMNLFKKDKHDRTIFGVNRKRHYDEFLDTPFLTNTRNSFKRHCFGMFSSKNAGTALGNSNQLTLEVDAFARMHKLKLLQLNYVQISGSLKIFPKGLRWLCWHGFPFKFIPYDFPLESLIVLDMSYSSLQKIWERNKLLKSLKILDLSYSHCLKTPNFSKVPNLEKLIFKNCARLVEVHESIGHLERLVLFNLKDCKNLRKLPRSICMLKSLETLDISGCSNLEELPTGIETIESLTVLHANRISISQLLSTSKEVKSWHSFIYPSLLKPRKSMEISWALLPRSLVHLSLENCNLSNDDFPRDLSNLSSLQILNLSGNAIHSVPNCIRGHFGLQKLYLIGCKKLWLVEVQNKLKELYIPGCILLEKVTFQSLPLTLEYNNICGNQLDDCELERPFLSMDMKHNLVEIEGDFKFEPLGNIDMEIIHNLGLSDLGSMGCSNVMLSCFGSQKARKFPLQGCHERHIFYAYCLGSKVPDWFNFKNEGHSVSFTVLSHLNFRIRCLSVCSIYAISNNRKEDHRFNCDTHTIISNTTKSLIWRHSPYVFGIPEADEDMMMLSYWKFENQLESGDELNISVVGNEYLQVKEVGVHLVYKEQEEKSSQSTSEEASQQFSLYGNVVPGNASVVRPARKKVYHLGSHWGDCRICDGLEFVMVC</sequence>
<proteinExistence type="predicted"/>
<gene>
    <name evidence="1" type="ORF">LOK49_LG03G03340</name>
</gene>
<evidence type="ECO:0000313" key="2">
    <source>
        <dbReference type="Proteomes" id="UP001060215"/>
    </source>
</evidence>
<reference evidence="1 2" key="1">
    <citation type="journal article" date="2022" name="Plant J.">
        <title>Chromosome-level genome of Camellia lanceoleosa provides a valuable resource for understanding genome evolution and self-incompatibility.</title>
        <authorList>
            <person name="Gong W."/>
            <person name="Xiao S."/>
            <person name="Wang L."/>
            <person name="Liao Z."/>
            <person name="Chang Y."/>
            <person name="Mo W."/>
            <person name="Hu G."/>
            <person name="Li W."/>
            <person name="Zhao G."/>
            <person name="Zhu H."/>
            <person name="Hu X."/>
            <person name="Ji K."/>
            <person name="Xiang X."/>
            <person name="Song Q."/>
            <person name="Yuan D."/>
            <person name="Jin S."/>
            <person name="Zhang L."/>
        </authorList>
    </citation>
    <scope>NUCLEOTIDE SEQUENCE [LARGE SCALE GENOMIC DNA]</scope>
    <source>
        <strain evidence="1">SQ_2022a</strain>
    </source>
</reference>